<dbReference type="Pfam" id="PF03098">
    <property type="entry name" value="An_peroxidase"/>
    <property type="match status" value="1"/>
</dbReference>
<dbReference type="CDD" id="cd09818">
    <property type="entry name" value="PIOX_like"/>
    <property type="match status" value="1"/>
</dbReference>
<dbReference type="InterPro" id="IPR019791">
    <property type="entry name" value="Haem_peroxidase_animal"/>
</dbReference>
<dbReference type="STRING" id="67285.AQI88_08125"/>
<evidence type="ECO:0000256" key="10">
    <source>
        <dbReference type="ARBA" id="ARBA00023002"/>
    </source>
</evidence>
<keyword evidence="13" id="KW-0275">Fatty acid biosynthesis</keyword>
<keyword evidence="2" id="KW-0444">Lipid biosynthesis</keyword>
<dbReference type="SUPFAM" id="SSF48113">
    <property type="entry name" value="Heme-dependent peroxidases"/>
    <property type="match status" value="1"/>
</dbReference>
<keyword evidence="9" id="KW-0223">Dioxygenase</keyword>
<proteinExistence type="predicted"/>
<keyword evidence="11" id="KW-0408">Iron</keyword>
<dbReference type="GO" id="GO:0004601">
    <property type="term" value="F:peroxidase activity"/>
    <property type="evidence" value="ECO:0007669"/>
    <property type="project" value="UniProtKB-KW"/>
</dbReference>
<dbReference type="Proteomes" id="UP000054241">
    <property type="component" value="Unassembled WGS sequence"/>
</dbReference>
<dbReference type="RefSeq" id="WP_066994223.1">
    <property type="nucleotide sequence ID" value="NZ_BNDU01000004.1"/>
</dbReference>
<keyword evidence="5" id="KW-0479">Metal-binding</keyword>
<accession>A0A124HDE2</accession>
<dbReference type="PRINTS" id="PR00457">
    <property type="entry name" value="ANPEROXIDASE"/>
</dbReference>
<dbReference type="PROSITE" id="PS50292">
    <property type="entry name" value="PEROXIDASE_3"/>
    <property type="match status" value="1"/>
</dbReference>
<dbReference type="Gene3D" id="1.10.640.10">
    <property type="entry name" value="Haem peroxidase domain superfamily, animal type"/>
    <property type="match status" value="1"/>
</dbReference>
<evidence type="ECO:0000256" key="2">
    <source>
        <dbReference type="ARBA" id="ARBA00022516"/>
    </source>
</evidence>
<sequence>MSTHQRSARRSPAGYRTSLPWRIITGGAQYVDRRIGWDRLPVVAGLLTLFGLRVRLRQKNLYDTGKLPATNQPEPAAPSASHQVNRTADGSHNDLGEPRMGMAGTRFGRNIPLEAIGPATPEDVLSRPTPREVSRALLTRDELTPATSVNSLVAAWLQFMIRDWFSHGTSPTDRPWEVPLVADDPWPEHPMKIMRTPDDPTRDPRAPAGTPDTRVNVSSHWWDASQIYGKNEAEQQQIRTGELGRLRLWDGEQPPVPSDPSQDPTRIPGFWLGLAMMNDLFTREHNAICGHLHAAYPSWSDEELFQRARLVNAALLAKIHTVEWTPAVISHPTTVKALRANWWGIAGERVHDLFGRISDSEVFSGIPGGETDHYGVPYSLTEEFVAVYRMHPLIRDDWHLRSVADDTTLRHCTLRDISGPGALKFLETTQMADLLYSFGTLHPGLVTLHNHPRFLQEFERPDGHLQDLAATDILRARELGVPRYNEFRRLLRLKPAESFAELAHDPAWAEQIERLYDGDIEKVDLMIGLYAEKLPAGFAFSDTAFRIFILMASRRLNSDRFFTTYYTPEVYSKAGMAWIDDNTMVTVLLRHHPELRTALSGLTNAFVPWHGAARQET</sequence>
<dbReference type="OrthoDB" id="9765610at2"/>
<organism evidence="15 16">
    <name type="scientific">Streptomyces cellostaticus</name>
    <dbReference type="NCBI Taxonomy" id="67285"/>
    <lineage>
        <taxon>Bacteria</taxon>
        <taxon>Bacillati</taxon>
        <taxon>Actinomycetota</taxon>
        <taxon>Actinomycetes</taxon>
        <taxon>Kitasatosporales</taxon>
        <taxon>Streptomycetaceae</taxon>
        <taxon>Streptomyces</taxon>
    </lineage>
</organism>
<evidence type="ECO:0000256" key="14">
    <source>
        <dbReference type="SAM" id="MobiDB-lite"/>
    </source>
</evidence>
<dbReference type="InterPro" id="IPR050783">
    <property type="entry name" value="Oxylipin_biosynth_metab"/>
</dbReference>
<keyword evidence="10" id="KW-0560">Oxidoreductase</keyword>
<feature type="compositionally biased region" description="Basic and acidic residues" evidence="14">
    <location>
        <begin position="194"/>
        <end position="205"/>
    </location>
</feature>
<name>A0A124HDE2_9ACTN</name>
<evidence type="ECO:0000256" key="9">
    <source>
        <dbReference type="ARBA" id="ARBA00022964"/>
    </source>
</evidence>
<dbReference type="PANTHER" id="PTHR11903:SF11">
    <property type="entry name" value="ALPHA-DIOXYGENASE 1"/>
    <property type="match status" value="1"/>
</dbReference>
<protein>
    <submittedName>
        <fullName evidence="15">Heme peroxidase</fullName>
    </submittedName>
</protein>
<dbReference type="InterPro" id="IPR037120">
    <property type="entry name" value="Haem_peroxidase_sf_animal"/>
</dbReference>
<dbReference type="GO" id="GO:0046872">
    <property type="term" value="F:metal ion binding"/>
    <property type="evidence" value="ECO:0007669"/>
    <property type="project" value="UniProtKB-KW"/>
</dbReference>
<keyword evidence="4" id="KW-0349">Heme</keyword>
<dbReference type="GO" id="GO:0006979">
    <property type="term" value="P:response to oxidative stress"/>
    <property type="evidence" value="ECO:0007669"/>
    <property type="project" value="InterPro"/>
</dbReference>
<dbReference type="GO" id="GO:0006952">
    <property type="term" value="P:defense response"/>
    <property type="evidence" value="ECO:0007669"/>
    <property type="project" value="UniProtKB-KW"/>
</dbReference>
<evidence type="ECO:0000256" key="8">
    <source>
        <dbReference type="ARBA" id="ARBA00022832"/>
    </source>
</evidence>
<keyword evidence="6" id="KW-0925">Oxylipin biosynthesis</keyword>
<feature type="region of interest" description="Disordered" evidence="14">
    <location>
        <begin position="194"/>
        <end position="216"/>
    </location>
</feature>
<evidence type="ECO:0000313" key="15">
    <source>
        <dbReference type="EMBL" id="KUM97236.1"/>
    </source>
</evidence>
<dbReference type="GO" id="GO:0031408">
    <property type="term" value="P:oxylipin biosynthetic process"/>
    <property type="evidence" value="ECO:0007669"/>
    <property type="project" value="UniProtKB-KW"/>
</dbReference>
<dbReference type="PANTHER" id="PTHR11903">
    <property type="entry name" value="PROSTAGLANDIN G/H SYNTHASE"/>
    <property type="match status" value="1"/>
</dbReference>
<reference evidence="15 16" key="1">
    <citation type="submission" date="2015-10" db="EMBL/GenBank/DDBJ databases">
        <title>Draft genome sequence of Streptomyces cellostaticus DSM 40189, type strain for the species Streptomyces cellostaticus.</title>
        <authorList>
            <person name="Ruckert C."/>
            <person name="Winkler A."/>
            <person name="Kalinowski J."/>
            <person name="Kampfer P."/>
            <person name="Glaeser S."/>
        </authorList>
    </citation>
    <scope>NUCLEOTIDE SEQUENCE [LARGE SCALE GENOMIC DNA]</scope>
    <source>
        <strain evidence="15 16">DSM 40189</strain>
    </source>
</reference>
<evidence type="ECO:0000256" key="7">
    <source>
        <dbReference type="ARBA" id="ARBA00022821"/>
    </source>
</evidence>
<dbReference type="AlphaFoldDB" id="A0A124HDE2"/>
<dbReference type="GO" id="GO:0006633">
    <property type="term" value="P:fatty acid biosynthetic process"/>
    <property type="evidence" value="ECO:0007669"/>
    <property type="project" value="UniProtKB-KW"/>
</dbReference>
<evidence type="ECO:0000313" key="16">
    <source>
        <dbReference type="Proteomes" id="UP000054241"/>
    </source>
</evidence>
<dbReference type="InterPro" id="IPR010255">
    <property type="entry name" value="Haem_peroxidase_sf"/>
</dbReference>
<comment type="cofactor">
    <cofactor evidence="1">
        <name>Ca(2+)</name>
        <dbReference type="ChEBI" id="CHEBI:29108"/>
    </cofactor>
</comment>
<comment type="caution">
    <text evidence="15">The sequence shown here is derived from an EMBL/GenBank/DDBJ whole genome shotgun (WGS) entry which is preliminary data.</text>
</comment>
<dbReference type="GO" id="GO:0016702">
    <property type="term" value="F:oxidoreductase activity, acting on single donors with incorporation of molecular oxygen, incorporation of two atoms of oxygen"/>
    <property type="evidence" value="ECO:0007669"/>
    <property type="project" value="TreeGrafter"/>
</dbReference>
<evidence type="ECO:0000256" key="12">
    <source>
        <dbReference type="ARBA" id="ARBA00023098"/>
    </source>
</evidence>
<dbReference type="GO" id="GO:0020037">
    <property type="term" value="F:heme binding"/>
    <property type="evidence" value="ECO:0007669"/>
    <property type="project" value="InterPro"/>
</dbReference>
<keyword evidence="12" id="KW-0443">Lipid metabolism</keyword>
<evidence type="ECO:0000256" key="1">
    <source>
        <dbReference type="ARBA" id="ARBA00001913"/>
    </source>
</evidence>
<evidence type="ECO:0000256" key="6">
    <source>
        <dbReference type="ARBA" id="ARBA00022767"/>
    </source>
</evidence>
<keyword evidence="8" id="KW-0276">Fatty acid metabolism</keyword>
<keyword evidence="3 15" id="KW-0575">Peroxidase</keyword>
<evidence type="ECO:0000256" key="13">
    <source>
        <dbReference type="ARBA" id="ARBA00023160"/>
    </source>
</evidence>
<dbReference type="InterPro" id="IPR034815">
    <property type="entry name" value="A_dioxygenase"/>
</dbReference>
<evidence type="ECO:0000256" key="5">
    <source>
        <dbReference type="ARBA" id="ARBA00022723"/>
    </source>
</evidence>
<evidence type="ECO:0000256" key="11">
    <source>
        <dbReference type="ARBA" id="ARBA00023004"/>
    </source>
</evidence>
<evidence type="ECO:0000256" key="3">
    <source>
        <dbReference type="ARBA" id="ARBA00022559"/>
    </source>
</evidence>
<feature type="region of interest" description="Disordered" evidence="14">
    <location>
        <begin position="64"/>
        <end position="97"/>
    </location>
</feature>
<evidence type="ECO:0000256" key="4">
    <source>
        <dbReference type="ARBA" id="ARBA00022617"/>
    </source>
</evidence>
<keyword evidence="7" id="KW-0611">Plant defense</keyword>
<dbReference type="EMBL" id="LMWL01000011">
    <property type="protein sequence ID" value="KUM97236.1"/>
    <property type="molecule type" value="Genomic_DNA"/>
</dbReference>
<gene>
    <name evidence="15" type="ORF">AQI88_08125</name>
</gene>
<keyword evidence="16" id="KW-1185">Reference proteome</keyword>